<dbReference type="Proteomes" id="UP000278962">
    <property type="component" value="Unassembled WGS sequence"/>
</dbReference>
<name>A0A660LG36_9ACTN</name>
<keyword evidence="3" id="KW-1185">Reference proteome</keyword>
<gene>
    <name evidence="2" type="ORF">C8N24_3974</name>
</gene>
<sequence length="256" mass="27608">MAFGKRIRLLWHMRLGVVASLLLAIVASISSVQKISLSPFSLTPRSFEMATATTHVVIDTPSSVMLDLRQDTYSIEGLTNRAVLLGNVLATGPVRSAIARRANVPVERLMIEPPLTSKLPQGRADDVNRKSAGDLVKTTDQYRLNIAANPTVPILDIYAQTPTADSAAALADAAVAELHAYLKQIAASQKTPEADQIRLVDLGKAEGAVINPAIKWQVALLTFVITFGIACATLIFLSRVRQGWAQASRSERLATE</sequence>
<dbReference type="EMBL" id="RBIL01000001">
    <property type="protein sequence ID" value="RKQ94097.1"/>
    <property type="molecule type" value="Genomic_DNA"/>
</dbReference>
<reference evidence="2 3" key="1">
    <citation type="submission" date="2018-10" db="EMBL/GenBank/DDBJ databases">
        <title>Genomic Encyclopedia of Archaeal and Bacterial Type Strains, Phase II (KMG-II): from individual species to whole genera.</title>
        <authorList>
            <person name="Goeker M."/>
        </authorList>
    </citation>
    <scope>NUCLEOTIDE SEQUENCE [LARGE SCALE GENOMIC DNA]</scope>
    <source>
        <strain evidence="2 3">DSM 14954</strain>
    </source>
</reference>
<keyword evidence="1" id="KW-0472">Membrane</keyword>
<accession>A0A660LG36</accession>
<evidence type="ECO:0000313" key="3">
    <source>
        <dbReference type="Proteomes" id="UP000278962"/>
    </source>
</evidence>
<evidence type="ECO:0000313" key="2">
    <source>
        <dbReference type="EMBL" id="RKQ94097.1"/>
    </source>
</evidence>
<comment type="caution">
    <text evidence="2">The sequence shown here is derived from an EMBL/GenBank/DDBJ whole genome shotgun (WGS) entry which is preliminary data.</text>
</comment>
<protein>
    <submittedName>
        <fullName evidence="2">Uncharacterized protein</fullName>
    </submittedName>
</protein>
<proteinExistence type="predicted"/>
<organism evidence="2 3">
    <name type="scientific">Solirubrobacter pauli</name>
    <dbReference type="NCBI Taxonomy" id="166793"/>
    <lineage>
        <taxon>Bacteria</taxon>
        <taxon>Bacillati</taxon>
        <taxon>Actinomycetota</taxon>
        <taxon>Thermoleophilia</taxon>
        <taxon>Solirubrobacterales</taxon>
        <taxon>Solirubrobacteraceae</taxon>
        <taxon>Solirubrobacter</taxon>
    </lineage>
</organism>
<feature type="transmembrane region" description="Helical" evidence="1">
    <location>
        <begin position="216"/>
        <end position="237"/>
    </location>
</feature>
<keyword evidence="1" id="KW-0812">Transmembrane</keyword>
<keyword evidence="1" id="KW-1133">Transmembrane helix</keyword>
<dbReference type="AlphaFoldDB" id="A0A660LG36"/>
<evidence type="ECO:0000256" key="1">
    <source>
        <dbReference type="SAM" id="Phobius"/>
    </source>
</evidence>